<dbReference type="InterPro" id="IPR018485">
    <property type="entry name" value="FGGY_C"/>
</dbReference>
<keyword evidence="2" id="KW-0119">Carbohydrate metabolism</keyword>
<dbReference type="CDD" id="cd07783">
    <property type="entry name" value="ASKHA_NBD_FGGY_SePSK_AtXK1-like"/>
    <property type="match status" value="1"/>
</dbReference>
<dbReference type="PIRSF" id="PIRSF000538">
    <property type="entry name" value="GlpK"/>
    <property type="match status" value="1"/>
</dbReference>
<protein>
    <submittedName>
        <fullName evidence="7">Carbohydrate kinase</fullName>
    </submittedName>
</protein>
<name>A0A941J4H8_9ACTN</name>
<gene>
    <name evidence="7" type="ORF">KEF29_26045</name>
</gene>
<keyword evidence="4 7" id="KW-0418">Kinase</keyword>
<dbReference type="PANTHER" id="PTHR43095:SF5">
    <property type="entry name" value="XYLULOSE KINASE"/>
    <property type="match status" value="1"/>
</dbReference>
<dbReference type="InterPro" id="IPR000577">
    <property type="entry name" value="Carb_kinase_FGGY"/>
</dbReference>
<evidence type="ECO:0000256" key="4">
    <source>
        <dbReference type="ARBA" id="ARBA00022777"/>
    </source>
</evidence>
<sequence length="488" mass="50711">MVDEDAGWLGIDLGTQSVRVLLVTADGQVLGSGSAPLAGRRDGVRHEQDPVRWWAALCTASRAALATAPGVPVGGLAVCGTSGTVLLTDGSGRPVSPALMYDDGRAAKEAARAREAGLAVQDTWALPKALWLVGEYGPGLRLAHQPDLVVTRLTGEPPPADSSHALKTGYDLRGEAWPEAALVRLGVPERLLPDVVRPGTRLGEVCARAAEATGIPVGTPVFAGMTDGCAAQIASGALRPGSWNSVLGTTLVLKGAAREPVRDPTGVVYNHRAPDGTWLPGGASSVGAGALTARFPDADPAAMDERAAAFEPSGAVAYPLVSPGERFPFRAPDATPLLLGAPSDDADRWAALLQGVGFAERLCLDYLHHLGAPLDGPLTFTGGGARSAYWNQLRADILGRPARVPEQTEPALGMAALAAYGASGAGALADVAERMVRVRTVLEPRPDRSAAYDEPYVRLVDALEERGWLPAPVAEHARSRLHGDTGES</sequence>
<dbReference type="Pfam" id="PF00370">
    <property type="entry name" value="FGGY_N"/>
    <property type="match status" value="1"/>
</dbReference>
<evidence type="ECO:0000256" key="3">
    <source>
        <dbReference type="ARBA" id="ARBA00022679"/>
    </source>
</evidence>
<dbReference type="AlphaFoldDB" id="A0A941J4H8"/>
<dbReference type="InterPro" id="IPR018484">
    <property type="entry name" value="FGGY_N"/>
</dbReference>
<feature type="domain" description="Carbohydrate kinase FGGY C-terminal" evidence="6">
    <location>
        <begin position="245"/>
        <end position="421"/>
    </location>
</feature>
<dbReference type="InterPro" id="IPR050406">
    <property type="entry name" value="FGGY_Carb_Kinase"/>
</dbReference>
<dbReference type="Gene3D" id="3.30.420.40">
    <property type="match status" value="2"/>
</dbReference>
<dbReference type="Proteomes" id="UP000682308">
    <property type="component" value="Unassembled WGS sequence"/>
</dbReference>
<keyword evidence="2" id="KW-0859">Xylose metabolism</keyword>
<dbReference type="GO" id="GO:0016301">
    <property type="term" value="F:kinase activity"/>
    <property type="evidence" value="ECO:0007669"/>
    <property type="project" value="UniProtKB-KW"/>
</dbReference>
<evidence type="ECO:0000259" key="5">
    <source>
        <dbReference type="Pfam" id="PF00370"/>
    </source>
</evidence>
<evidence type="ECO:0000259" key="6">
    <source>
        <dbReference type="Pfam" id="PF02782"/>
    </source>
</evidence>
<comment type="similarity">
    <text evidence="1">Belongs to the FGGY kinase family.</text>
</comment>
<keyword evidence="3" id="KW-0808">Transferase</keyword>
<dbReference type="SUPFAM" id="SSF53067">
    <property type="entry name" value="Actin-like ATPase domain"/>
    <property type="match status" value="2"/>
</dbReference>
<dbReference type="GO" id="GO:0042732">
    <property type="term" value="P:D-xylose metabolic process"/>
    <property type="evidence" value="ECO:0007669"/>
    <property type="project" value="UniProtKB-KW"/>
</dbReference>
<feature type="domain" description="Carbohydrate kinase FGGY N-terminal" evidence="5">
    <location>
        <begin position="8"/>
        <end position="233"/>
    </location>
</feature>
<dbReference type="EMBL" id="JAGTPG010000002">
    <property type="protein sequence ID" value="MBR8641686.1"/>
    <property type="molecule type" value="Genomic_DNA"/>
</dbReference>
<evidence type="ECO:0000313" key="7">
    <source>
        <dbReference type="EMBL" id="MBR8641686.1"/>
    </source>
</evidence>
<accession>A0A941J4H8</accession>
<proteinExistence type="inferred from homology"/>
<evidence type="ECO:0000313" key="8">
    <source>
        <dbReference type="Proteomes" id="UP000682308"/>
    </source>
</evidence>
<dbReference type="PANTHER" id="PTHR43095">
    <property type="entry name" value="SUGAR KINASE"/>
    <property type="match status" value="1"/>
</dbReference>
<evidence type="ECO:0000256" key="2">
    <source>
        <dbReference type="ARBA" id="ARBA00022629"/>
    </source>
</evidence>
<organism evidence="7 8">
    <name type="scientific">Streptomyces tuirus</name>
    <dbReference type="NCBI Taxonomy" id="68278"/>
    <lineage>
        <taxon>Bacteria</taxon>
        <taxon>Bacillati</taxon>
        <taxon>Actinomycetota</taxon>
        <taxon>Actinomycetes</taxon>
        <taxon>Kitasatosporales</taxon>
        <taxon>Streptomycetaceae</taxon>
        <taxon>Streptomyces</taxon>
    </lineage>
</organism>
<evidence type="ECO:0000256" key="1">
    <source>
        <dbReference type="ARBA" id="ARBA00009156"/>
    </source>
</evidence>
<comment type="caution">
    <text evidence="7">The sequence shown here is derived from an EMBL/GenBank/DDBJ whole genome shotgun (WGS) entry which is preliminary data.</text>
</comment>
<dbReference type="Pfam" id="PF02782">
    <property type="entry name" value="FGGY_C"/>
    <property type="match status" value="1"/>
</dbReference>
<keyword evidence="8" id="KW-1185">Reference proteome</keyword>
<dbReference type="InterPro" id="IPR043129">
    <property type="entry name" value="ATPase_NBD"/>
</dbReference>
<reference evidence="7 8" key="1">
    <citation type="submission" date="2021-04" db="EMBL/GenBank/DDBJ databases">
        <title>Characterization of the biosynthetic gene cluster of new lipopeptides with antitumor activity in the genome of the marine Streptomyces PHM034.</title>
        <authorList>
            <person name="Ceniceros A."/>
            <person name="Canedo L."/>
            <person name="Mendez C."/>
            <person name="Olano C."/>
            <person name="Schleissner C."/>
            <person name="Cuevas C."/>
            <person name="De La Calle F."/>
            <person name="Salas J.A."/>
        </authorList>
    </citation>
    <scope>NUCLEOTIDE SEQUENCE [LARGE SCALE GENOMIC DNA]</scope>
    <source>
        <strain evidence="7 8">PHM034</strain>
    </source>
</reference>